<dbReference type="PANTHER" id="PTHR19136">
    <property type="entry name" value="MOLYBDENUM COFACTOR GUANYLYLTRANSFERASE"/>
    <property type="match status" value="1"/>
</dbReference>
<organism evidence="3 4">
    <name type="scientific">Microlunatus antarcticus</name>
    <dbReference type="NCBI Taxonomy" id="53388"/>
    <lineage>
        <taxon>Bacteria</taxon>
        <taxon>Bacillati</taxon>
        <taxon>Actinomycetota</taxon>
        <taxon>Actinomycetes</taxon>
        <taxon>Propionibacteriales</taxon>
        <taxon>Propionibacteriaceae</taxon>
        <taxon>Microlunatus</taxon>
    </lineage>
</organism>
<dbReference type="SUPFAM" id="SSF53448">
    <property type="entry name" value="Nucleotide-diphospho-sugar transferases"/>
    <property type="match status" value="1"/>
</dbReference>
<dbReference type="GO" id="GO:0016779">
    <property type="term" value="F:nucleotidyltransferase activity"/>
    <property type="evidence" value="ECO:0007669"/>
    <property type="project" value="TreeGrafter"/>
</dbReference>
<keyword evidence="4" id="KW-1185">Reference proteome</keyword>
<evidence type="ECO:0000256" key="1">
    <source>
        <dbReference type="ARBA" id="ARBA00022679"/>
    </source>
</evidence>
<dbReference type="InterPro" id="IPR029044">
    <property type="entry name" value="Nucleotide-diphossugar_trans"/>
</dbReference>
<accession>A0A7W5JYS2</accession>
<gene>
    <name evidence="3" type="ORF">FHX39_003713</name>
</gene>
<dbReference type="AlphaFoldDB" id="A0A7W5JYS2"/>
<name>A0A7W5JYS2_9ACTN</name>
<evidence type="ECO:0000313" key="3">
    <source>
        <dbReference type="EMBL" id="MBB3328728.1"/>
    </source>
</evidence>
<protein>
    <submittedName>
        <fullName evidence="3">Molybdopterin-guanine dinucleotide biosynthesis protein A</fullName>
    </submittedName>
</protein>
<reference evidence="3 4" key="1">
    <citation type="submission" date="2020-08" db="EMBL/GenBank/DDBJ databases">
        <title>Sequencing the genomes of 1000 actinobacteria strains.</title>
        <authorList>
            <person name="Klenk H.-P."/>
        </authorList>
    </citation>
    <scope>NUCLEOTIDE SEQUENCE [LARGE SCALE GENOMIC DNA]</scope>
    <source>
        <strain evidence="3 4">DSM 11053</strain>
    </source>
</reference>
<dbReference type="InterPro" id="IPR025877">
    <property type="entry name" value="MobA-like_NTP_Trfase"/>
</dbReference>
<dbReference type="Pfam" id="PF12804">
    <property type="entry name" value="NTP_transf_3"/>
    <property type="match status" value="1"/>
</dbReference>
<comment type="caution">
    <text evidence="3">The sequence shown here is derived from an EMBL/GenBank/DDBJ whole genome shotgun (WGS) entry which is preliminary data.</text>
</comment>
<evidence type="ECO:0000313" key="4">
    <source>
        <dbReference type="Proteomes" id="UP000565572"/>
    </source>
</evidence>
<evidence type="ECO:0000259" key="2">
    <source>
        <dbReference type="Pfam" id="PF12804"/>
    </source>
</evidence>
<dbReference type="Gene3D" id="3.90.550.10">
    <property type="entry name" value="Spore Coat Polysaccharide Biosynthesis Protein SpsA, Chain A"/>
    <property type="match status" value="1"/>
</dbReference>
<feature type="domain" description="MobA-like NTP transferase" evidence="2">
    <location>
        <begin position="6"/>
        <end position="161"/>
    </location>
</feature>
<keyword evidence="1" id="KW-0808">Transferase</keyword>
<proteinExistence type="predicted"/>
<sequence length="193" mass="19025">MPGTWVVVLAGGESRRFGSDKLVTDLDGVTLLDATLASVPAGLPVIVVGPERVVRRPVSSIREDPPGGGPAAALVAGLAAALVAGADTVSTLPGDAPGAGAAVPVLLDALVGTDLVVAHGDDGQVFPLQLAGTAAGARRVLEAAGPSLGAGASVRRLLASLDPPPARVVLDPRALLDVDTPADLNRIGEVPTA</sequence>
<dbReference type="PANTHER" id="PTHR19136:SF81">
    <property type="entry name" value="MOLYBDENUM COFACTOR GUANYLYLTRANSFERASE"/>
    <property type="match status" value="1"/>
</dbReference>
<dbReference type="RefSeq" id="WP_183341867.1">
    <property type="nucleotide sequence ID" value="NZ_JACHZG010000002.1"/>
</dbReference>
<dbReference type="EMBL" id="JACHZG010000002">
    <property type="protein sequence ID" value="MBB3328728.1"/>
    <property type="molecule type" value="Genomic_DNA"/>
</dbReference>
<dbReference type="Proteomes" id="UP000565572">
    <property type="component" value="Unassembled WGS sequence"/>
</dbReference>